<dbReference type="PANTHER" id="PTHR23507:SF1">
    <property type="entry name" value="FI18259P1-RELATED"/>
    <property type="match status" value="1"/>
</dbReference>
<feature type="transmembrane region" description="Helical" evidence="6">
    <location>
        <begin position="334"/>
        <end position="359"/>
    </location>
</feature>
<dbReference type="OrthoDB" id="419616at2759"/>
<feature type="transmembrane region" description="Helical" evidence="6">
    <location>
        <begin position="494"/>
        <end position="517"/>
    </location>
</feature>
<evidence type="ECO:0000256" key="5">
    <source>
        <dbReference type="SAM" id="MobiDB-lite"/>
    </source>
</evidence>
<evidence type="ECO:0000313" key="8">
    <source>
        <dbReference type="Proteomes" id="UP000693970"/>
    </source>
</evidence>
<evidence type="ECO:0000256" key="2">
    <source>
        <dbReference type="ARBA" id="ARBA00022692"/>
    </source>
</evidence>
<feature type="region of interest" description="Disordered" evidence="5">
    <location>
        <begin position="529"/>
        <end position="554"/>
    </location>
</feature>
<keyword evidence="2 6" id="KW-0812">Transmembrane</keyword>
<dbReference type="Proteomes" id="UP000693970">
    <property type="component" value="Unassembled WGS sequence"/>
</dbReference>
<evidence type="ECO:0000256" key="3">
    <source>
        <dbReference type="ARBA" id="ARBA00022989"/>
    </source>
</evidence>
<proteinExistence type="predicted"/>
<dbReference type="EMBL" id="JAGRRH010000009">
    <property type="protein sequence ID" value="KAG7363949.1"/>
    <property type="molecule type" value="Genomic_DNA"/>
</dbReference>
<comment type="subcellular location">
    <subcellularLocation>
        <location evidence="1">Membrane</location>
        <topology evidence="1">Multi-pass membrane protein</topology>
    </subcellularLocation>
</comment>
<reference evidence="7" key="2">
    <citation type="submission" date="2021-04" db="EMBL/GenBank/DDBJ databases">
        <authorList>
            <person name="Podell S."/>
        </authorList>
    </citation>
    <scope>NUCLEOTIDE SEQUENCE</scope>
    <source>
        <strain evidence="7">Hildebrandi</strain>
    </source>
</reference>
<feature type="transmembrane region" description="Helical" evidence="6">
    <location>
        <begin position="402"/>
        <end position="420"/>
    </location>
</feature>
<feature type="transmembrane region" description="Helical" evidence="6">
    <location>
        <begin position="173"/>
        <end position="194"/>
    </location>
</feature>
<feature type="transmembrane region" description="Helical" evidence="6">
    <location>
        <begin position="20"/>
        <end position="42"/>
    </location>
</feature>
<dbReference type="Pfam" id="PF07690">
    <property type="entry name" value="MFS_1"/>
    <property type="match status" value="1"/>
</dbReference>
<feature type="transmembrane region" description="Helical" evidence="6">
    <location>
        <begin position="111"/>
        <end position="132"/>
    </location>
</feature>
<feature type="transmembrane region" description="Helical" evidence="6">
    <location>
        <begin position="462"/>
        <end position="482"/>
    </location>
</feature>
<dbReference type="AlphaFoldDB" id="A0A9K3LK84"/>
<reference evidence="7" key="1">
    <citation type="journal article" date="2021" name="Sci. Rep.">
        <title>Diploid genomic architecture of Nitzschia inconspicua, an elite biomass production diatom.</title>
        <authorList>
            <person name="Oliver A."/>
            <person name="Podell S."/>
            <person name="Pinowska A."/>
            <person name="Traller J.C."/>
            <person name="Smith S.R."/>
            <person name="McClure R."/>
            <person name="Beliaev A."/>
            <person name="Bohutskyi P."/>
            <person name="Hill E.A."/>
            <person name="Rabines A."/>
            <person name="Zheng H."/>
            <person name="Allen L.Z."/>
            <person name="Kuo A."/>
            <person name="Grigoriev I.V."/>
            <person name="Allen A.E."/>
            <person name="Hazlebeck D."/>
            <person name="Allen E.E."/>
        </authorList>
    </citation>
    <scope>NUCLEOTIDE SEQUENCE</scope>
    <source>
        <strain evidence="7">Hildebrandi</strain>
    </source>
</reference>
<protein>
    <submittedName>
        <fullName evidence="7">Major facilitator superfamily transporter</fullName>
    </submittedName>
</protein>
<name>A0A9K3LK84_9STRA</name>
<evidence type="ECO:0000256" key="4">
    <source>
        <dbReference type="ARBA" id="ARBA00023136"/>
    </source>
</evidence>
<evidence type="ECO:0000256" key="1">
    <source>
        <dbReference type="ARBA" id="ARBA00004141"/>
    </source>
</evidence>
<gene>
    <name evidence="7" type="ORF">IV203_037151</name>
</gene>
<dbReference type="GO" id="GO:0016020">
    <property type="term" value="C:membrane"/>
    <property type="evidence" value="ECO:0007669"/>
    <property type="project" value="UniProtKB-SubCell"/>
</dbReference>
<organism evidence="7 8">
    <name type="scientific">Nitzschia inconspicua</name>
    <dbReference type="NCBI Taxonomy" id="303405"/>
    <lineage>
        <taxon>Eukaryota</taxon>
        <taxon>Sar</taxon>
        <taxon>Stramenopiles</taxon>
        <taxon>Ochrophyta</taxon>
        <taxon>Bacillariophyta</taxon>
        <taxon>Bacillariophyceae</taxon>
        <taxon>Bacillariophycidae</taxon>
        <taxon>Bacillariales</taxon>
        <taxon>Bacillariaceae</taxon>
        <taxon>Nitzschia</taxon>
    </lineage>
</organism>
<evidence type="ECO:0000313" key="7">
    <source>
        <dbReference type="EMBL" id="KAG7363949.1"/>
    </source>
</evidence>
<sequence length="554" mass="59818">MGDISDFFSSFMKSKGGVAALIISVLLSFGLATTVGIVPAVLADRYARINHEWDGKPCYTFDHDVIPHACVQGGDDAQTGSACMSFVQNVLLFLSNPVVGSQSDVQGRRGFLLFGISLFSLAPMALVAMHHFPMLNPFYYFAANSSTGLVSYMSIIFAAMADSSNEKFRAASYAMIMAGFYSGFCIAPSIVLFLSHEHAALLSLCLCVAAFVYAVLFFPETLPQTVAEVAAIHHAARTVNNRDGQSIDHVVPTTVTTVHDDDDIMESELTGCNHLQVIDQTTPLLSEEARLTMFVRNEQIPVVNSRHKTNSFQSLVAVIARPFREMSILYRTSFLQILTLASFLSAAVYSTDVSLVLFYIEGHLNVKDADIATMFFYMGIFGVVLQALGLQPLVSCLGEKGLLILSFLSGTLHNFLYGAARDKSAITVALSFSQFTKLNYPILSSLASKAVLADEQGQVQGALMATNALAAALGPVSMNYVYQHTKDMLYGPGTMFLLASFLYFLGTLCVAIIPMSILSESSESLSRADSNCSSSNDGASCNETTTDEANTITA</sequence>
<comment type="caution">
    <text evidence="7">The sequence shown here is derived from an EMBL/GenBank/DDBJ whole genome shotgun (WGS) entry which is preliminary data.</text>
</comment>
<keyword evidence="4 6" id="KW-0472">Membrane</keyword>
<dbReference type="InterPro" id="IPR011701">
    <property type="entry name" value="MFS"/>
</dbReference>
<keyword evidence="8" id="KW-1185">Reference proteome</keyword>
<feature type="transmembrane region" description="Helical" evidence="6">
    <location>
        <begin position="200"/>
        <end position="218"/>
    </location>
</feature>
<dbReference type="PANTHER" id="PTHR23507">
    <property type="entry name" value="ZGC:174356"/>
    <property type="match status" value="1"/>
</dbReference>
<accession>A0A9K3LK84</accession>
<dbReference type="GO" id="GO:0022857">
    <property type="term" value="F:transmembrane transporter activity"/>
    <property type="evidence" value="ECO:0007669"/>
    <property type="project" value="InterPro"/>
</dbReference>
<feature type="transmembrane region" description="Helical" evidence="6">
    <location>
        <begin position="371"/>
        <end position="390"/>
    </location>
</feature>
<feature type="transmembrane region" description="Helical" evidence="6">
    <location>
        <begin position="138"/>
        <end position="161"/>
    </location>
</feature>
<evidence type="ECO:0000256" key="6">
    <source>
        <dbReference type="SAM" id="Phobius"/>
    </source>
</evidence>
<keyword evidence="3 6" id="KW-1133">Transmembrane helix</keyword>